<feature type="transmembrane region" description="Helical" evidence="1">
    <location>
        <begin position="136"/>
        <end position="161"/>
    </location>
</feature>
<dbReference type="RefSeq" id="WP_069177240.1">
    <property type="nucleotide sequence ID" value="NZ_CP017037.1"/>
</dbReference>
<dbReference type="Pfam" id="PF13687">
    <property type="entry name" value="DUF4153"/>
    <property type="match status" value="1"/>
</dbReference>
<evidence type="ECO:0008006" key="4">
    <source>
        <dbReference type="Google" id="ProtNLM"/>
    </source>
</evidence>
<keyword evidence="1" id="KW-0472">Membrane</keyword>
<dbReference type="InterPro" id="IPR025291">
    <property type="entry name" value="DUF4153"/>
</dbReference>
<dbReference type="Proteomes" id="UP000094757">
    <property type="component" value="Chromosome"/>
</dbReference>
<protein>
    <recommendedName>
        <fullName evidence="4">DUF4153 domain-containing protein</fullName>
    </recommendedName>
</protein>
<feature type="transmembrane region" description="Helical" evidence="1">
    <location>
        <begin position="79"/>
        <end position="97"/>
    </location>
</feature>
<name>A0A1B3WET0_9FIRM</name>
<feature type="transmembrane region" description="Helical" evidence="1">
    <location>
        <begin position="213"/>
        <end position="230"/>
    </location>
</feature>
<feature type="transmembrane region" description="Helical" evidence="1">
    <location>
        <begin position="273"/>
        <end position="293"/>
    </location>
</feature>
<evidence type="ECO:0000313" key="3">
    <source>
        <dbReference type="Proteomes" id="UP000094757"/>
    </source>
</evidence>
<accession>A0A1B3WET0</accession>
<feature type="transmembrane region" description="Helical" evidence="1">
    <location>
        <begin position="50"/>
        <end position="67"/>
    </location>
</feature>
<keyword evidence="1" id="KW-0812">Transmembrane</keyword>
<dbReference type="STRING" id="39950.BCB69_05440"/>
<dbReference type="KEGG" id="dpn:BCB69_05440"/>
<evidence type="ECO:0000313" key="2">
    <source>
        <dbReference type="EMBL" id="AOH39436.1"/>
    </source>
</evidence>
<reference evidence="3" key="1">
    <citation type="submission" date="2016-08" db="EMBL/GenBank/DDBJ databases">
        <authorList>
            <person name="Holder M.E."/>
            <person name="Ajami N.J."/>
            <person name="Petrosino J.F."/>
        </authorList>
    </citation>
    <scope>NUCLEOTIDE SEQUENCE [LARGE SCALE GENOMIC DNA]</scope>
    <source>
        <strain evidence="3">F0677</strain>
    </source>
</reference>
<feature type="transmembrane region" description="Helical" evidence="1">
    <location>
        <begin position="103"/>
        <end position="124"/>
    </location>
</feature>
<feature type="transmembrane region" description="Helical" evidence="1">
    <location>
        <begin position="242"/>
        <end position="261"/>
    </location>
</feature>
<feature type="transmembrane region" description="Helical" evidence="1">
    <location>
        <begin position="21"/>
        <end position="38"/>
    </location>
</feature>
<dbReference type="AlphaFoldDB" id="A0A1B3WET0"/>
<proteinExistence type="predicted"/>
<keyword evidence="1" id="KW-1133">Transmembrane helix</keyword>
<feature type="transmembrane region" description="Helical" evidence="1">
    <location>
        <begin position="329"/>
        <end position="349"/>
    </location>
</feature>
<sequence length="530" mass="60771">MKNFISRIYERIGDSIKRFNMSYIWSVILFILLSVEVFNDMAMEGVFLKSLYTIFNTMIMAAVWQVWLEQIGKTQNLMLRYSASLAYALLFMGLLCMMQAPTYIFMVSIGFCLSIVLCGMYLVASKGAGNTLFLHLLVGGAHAVGTAALAALALNTCFFAIHELLYEFSYDWMLVIFYFSSVILGWNLFLSWIPKSGDTGDHFTSLSKIIKRVLVPIYLFLLLILYMYLGKLLVTMTMPSGQMNWFASLSMLGYTFFYFTLAKEEDFYTKRFLRWGSIALIPIVAVQMYGVYIRLVAYGLTDLRYLSLFCSLFGIITMVYGYQRWKATSLYVIGMVLVLIVTLTPFNVIDVPARNQLNRIKQVLQNSNMLQEGNVVLGDLSEEEKEEVIESLRYLQGSAYAEKDEETVTLINSPILNNIERMEAEELSTYTIFTYTGGIPVSGWTSMYSFDEFLVDGKITISIEGEEQTFVIGKQLESLLEAMNKNEQQEVDKPIMFSYDENHQFYFYRLAIHKETEEKSFDVRGVLLVK</sequence>
<feature type="transmembrane region" description="Helical" evidence="1">
    <location>
        <begin position="305"/>
        <end position="322"/>
    </location>
</feature>
<evidence type="ECO:0000256" key="1">
    <source>
        <dbReference type="SAM" id="Phobius"/>
    </source>
</evidence>
<organism evidence="2 3">
    <name type="scientific">Dialister pneumosintes</name>
    <dbReference type="NCBI Taxonomy" id="39950"/>
    <lineage>
        <taxon>Bacteria</taxon>
        <taxon>Bacillati</taxon>
        <taxon>Bacillota</taxon>
        <taxon>Negativicutes</taxon>
        <taxon>Veillonellales</taxon>
        <taxon>Veillonellaceae</taxon>
        <taxon>Dialister</taxon>
    </lineage>
</organism>
<feature type="transmembrane region" description="Helical" evidence="1">
    <location>
        <begin position="173"/>
        <end position="193"/>
    </location>
</feature>
<gene>
    <name evidence="2" type="ORF">BCB69_05440</name>
</gene>
<dbReference type="EMBL" id="CP017037">
    <property type="protein sequence ID" value="AOH39436.1"/>
    <property type="molecule type" value="Genomic_DNA"/>
</dbReference>